<dbReference type="EMBL" id="CAADHY010000015">
    <property type="protein sequence ID" value="VFR22000.1"/>
    <property type="molecule type" value="Genomic_DNA"/>
</dbReference>
<dbReference type="InterPro" id="IPR004046">
    <property type="entry name" value="GST_C"/>
</dbReference>
<dbReference type="InterPro" id="IPR010987">
    <property type="entry name" value="Glutathione-S-Trfase_C-like"/>
</dbReference>
<dbReference type="SUPFAM" id="SSF52833">
    <property type="entry name" value="Thioredoxin-like"/>
    <property type="match status" value="1"/>
</dbReference>
<dbReference type="PROSITE" id="PS50405">
    <property type="entry name" value="GST_CTER"/>
    <property type="match status" value="1"/>
</dbReference>
<dbReference type="Pfam" id="PF00043">
    <property type="entry name" value="GST_C"/>
    <property type="match status" value="1"/>
</dbReference>
<accession>A0A484PBA6</accession>
<dbReference type="GO" id="GO:0004364">
    <property type="term" value="F:glutathione transferase activity"/>
    <property type="evidence" value="ECO:0007669"/>
    <property type="project" value="UniProtKB-EC"/>
</dbReference>
<evidence type="ECO:0000259" key="2">
    <source>
        <dbReference type="PROSITE" id="PS50405"/>
    </source>
</evidence>
<dbReference type="AlphaFoldDB" id="A0A484PBA6"/>
<dbReference type="PROSITE" id="PS50404">
    <property type="entry name" value="GST_NTER"/>
    <property type="match status" value="1"/>
</dbReference>
<dbReference type="SFLD" id="SFLDG00358">
    <property type="entry name" value="Main_(cytGST)"/>
    <property type="match status" value="1"/>
</dbReference>
<dbReference type="Gene3D" id="1.20.1050.10">
    <property type="match status" value="1"/>
</dbReference>
<dbReference type="InterPro" id="IPR036249">
    <property type="entry name" value="Thioredoxin-like_sf"/>
</dbReference>
<dbReference type="EC" id="2.5.1.18" evidence="3"/>
<dbReference type="PANTHER" id="PTHR44051:SF2">
    <property type="entry name" value="HYPOTHETICAL GLUTATHIONE S-TRANSFERASE LIKE PROTEIN"/>
    <property type="match status" value="1"/>
</dbReference>
<sequence length="218" mass="23982">MALLLYDTLRSGNAWKVRLMASLVGQALERRTLSIDRGDLAQPAFRAIAPLGHVPVLVLDDGTHVAESMAILYHLAQGTSWWPASPAERLQVLTWLSFEQHRHMTPLAQLRLHLALHRSGRADEAPFVDYATAAQSALSVLEAQLERQGPHGWVATPAVPSIADVALYPYTRMAPMGGVALSPYPAIAAWLARMERLPGYQPLFPGQPERNLSTQEQP</sequence>
<dbReference type="Gene3D" id="3.40.30.10">
    <property type="entry name" value="Glutaredoxin"/>
    <property type="match status" value="1"/>
</dbReference>
<gene>
    <name evidence="3" type="ORF">AMP9_4161</name>
</gene>
<reference evidence="3" key="1">
    <citation type="submission" date="2019-03" db="EMBL/GenBank/DDBJ databases">
        <authorList>
            <person name="Danneels B."/>
        </authorList>
    </citation>
    <scope>NUCLEOTIDE SEQUENCE</scope>
</reference>
<organism evidence="3">
    <name type="scientific">plant metagenome</name>
    <dbReference type="NCBI Taxonomy" id="1297885"/>
    <lineage>
        <taxon>unclassified sequences</taxon>
        <taxon>metagenomes</taxon>
        <taxon>organismal metagenomes</taxon>
    </lineage>
</organism>
<evidence type="ECO:0000313" key="3">
    <source>
        <dbReference type="EMBL" id="VFR22000.1"/>
    </source>
</evidence>
<dbReference type="InterPro" id="IPR040079">
    <property type="entry name" value="Glutathione_S-Trfase"/>
</dbReference>
<protein>
    <submittedName>
        <fullName evidence="3">Glutathione S-transferase, unnamed subgroup</fullName>
        <ecNumber evidence="3">2.5.1.18</ecNumber>
    </submittedName>
</protein>
<dbReference type="Pfam" id="PF13409">
    <property type="entry name" value="GST_N_2"/>
    <property type="match status" value="1"/>
</dbReference>
<evidence type="ECO:0000259" key="1">
    <source>
        <dbReference type="PROSITE" id="PS50404"/>
    </source>
</evidence>
<feature type="domain" description="GST C-terminal" evidence="2">
    <location>
        <begin position="85"/>
        <end position="212"/>
    </location>
</feature>
<name>A0A484PBA6_9ZZZZ</name>
<dbReference type="SUPFAM" id="SSF47616">
    <property type="entry name" value="GST C-terminal domain-like"/>
    <property type="match status" value="1"/>
</dbReference>
<proteinExistence type="predicted"/>
<dbReference type="InterPro" id="IPR004045">
    <property type="entry name" value="Glutathione_S-Trfase_N"/>
</dbReference>
<dbReference type="InterPro" id="IPR036282">
    <property type="entry name" value="Glutathione-S-Trfase_C_sf"/>
</dbReference>
<keyword evidence="3" id="KW-0808">Transferase</keyword>
<feature type="domain" description="GST N-terminal" evidence="1">
    <location>
        <begin position="1"/>
        <end position="83"/>
    </location>
</feature>
<dbReference type="PANTHER" id="PTHR44051">
    <property type="entry name" value="GLUTATHIONE S-TRANSFERASE-RELATED"/>
    <property type="match status" value="1"/>
</dbReference>
<dbReference type="SFLD" id="SFLDS00019">
    <property type="entry name" value="Glutathione_Transferase_(cytos"/>
    <property type="match status" value="1"/>
</dbReference>